<protein>
    <submittedName>
        <fullName evidence="2">Uncharacterized protein</fullName>
    </submittedName>
</protein>
<proteinExistence type="predicted"/>
<name>A0A662ZBK2_9GAMM</name>
<dbReference type="EMBL" id="FOSF01000057">
    <property type="protein sequence ID" value="SFK33943.1"/>
    <property type="molecule type" value="Genomic_DNA"/>
</dbReference>
<dbReference type="Proteomes" id="UP000243374">
    <property type="component" value="Unassembled WGS sequence"/>
</dbReference>
<accession>A0A662ZBK2</accession>
<keyword evidence="1" id="KW-0812">Transmembrane</keyword>
<evidence type="ECO:0000313" key="3">
    <source>
        <dbReference type="Proteomes" id="UP000243374"/>
    </source>
</evidence>
<keyword evidence="1" id="KW-1133">Transmembrane helix</keyword>
<dbReference type="RefSeq" id="WP_074841412.1">
    <property type="nucleotide sequence ID" value="NZ_CP047056.1"/>
</dbReference>
<evidence type="ECO:0000256" key="1">
    <source>
        <dbReference type="SAM" id="Phobius"/>
    </source>
</evidence>
<keyword evidence="3" id="KW-1185">Reference proteome</keyword>
<feature type="transmembrane region" description="Helical" evidence="1">
    <location>
        <begin position="267"/>
        <end position="290"/>
    </location>
</feature>
<sequence>MSDSKKIEKAFLNGEYEPLNWRSVHECWFLNGQSKKWKIRFFKESIYNVFFVSVIKNNQEFSDFENDSSDSIYGKWDVLLIKLFGIKYTVRRNEDNNLVVSRGIDSASDEKFQNKTKLIEIQKNIVSQVNNDKNPGSDQRMCLNLIVNNQELQISQIASIIECSSCRLALIYILANAYVYKLDEYVRRITVNPDLANNTYIDMQNWKTQYLYRKPLHINRVTELFFMWEDLYSHFGIEESVREMEEKLREISRLENSKKIDKINSKMFWLTLFATLTALVSCVITVLQFVSWLK</sequence>
<keyword evidence="1" id="KW-0472">Membrane</keyword>
<gene>
    <name evidence="2" type="ORF">SAMN04487865_10578</name>
</gene>
<organism evidence="2 3">
    <name type="scientific">Succinivibrio dextrinosolvens</name>
    <dbReference type="NCBI Taxonomy" id="83771"/>
    <lineage>
        <taxon>Bacteria</taxon>
        <taxon>Pseudomonadati</taxon>
        <taxon>Pseudomonadota</taxon>
        <taxon>Gammaproteobacteria</taxon>
        <taxon>Aeromonadales</taxon>
        <taxon>Succinivibrionaceae</taxon>
        <taxon>Succinivibrio</taxon>
    </lineage>
</organism>
<dbReference type="AlphaFoldDB" id="A0A662ZBK2"/>
<dbReference type="OrthoDB" id="7095115at2"/>
<reference evidence="2 3" key="1">
    <citation type="submission" date="2016-10" db="EMBL/GenBank/DDBJ databases">
        <authorList>
            <person name="Varghese N."/>
            <person name="Submissions S."/>
        </authorList>
    </citation>
    <scope>NUCLEOTIDE SEQUENCE [LARGE SCALE GENOMIC DNA]</scope>
    <source>
        <strain evidence="2 3">22B</strain>
    </source>
</reference>
<evidence type="ECO:0000313" key="2">
    <source>
        <dbReference type="EMBL" id="SFK33943.1"/>
    </source>
</evidence>